<sequence length="83" mass="9041">MAKDPGSKTFYFIMLTSVTSCIRHNFKQVPAAPSPESPSSSTSPSAVNNIDPLDNQINLLLNDLNLMEQVLAPIDDNRALGMH</sequence>
<name>A0ACB9B4W7_9ASTR</name>
<keyword evidence="2" id="KW-1185">Reference proteome</keyword>
<dbReference type="Proteomes" id="UP001056120">
    <property type="component" value="Linkage Group LG23"/>
</dbReference>
<evidence type="ECO:0000313" key="1">
    <source>
        <dbReference type="EMBL" id="KAI3717409.1"/>
    </source>
</evidence>
<gene>
    <name evidence="1" type="ORF">L1987_69005</name>
</gene>
<evidence type="ECO:0000313" key="2">
    <source>
        <dbReference type="Proteomes" id="UP001056120"/>
    </source>
</evidence>
<organism evidence="1 2">
    <name type="scientific">Smallanthus sonchifolius</name>
    <dbReference type="NCBI Taxonomy" id="185202"/>
    <lineage>
        <taxon>Eukaryota</taxon>
        <taxon>Viridiplantae</taxon>
        <taxon>Streptophyta</taxon>
        <taxon>Embryophyta</taxon>
        <taxon>Tracheophyta</taxon>
        <taxon>Spermatophyta</taxon>
        <taxon>Magnoliopsida</taxon>
        <taxon>eudicotyledons</taxon>
        <taxon>Gunneridae</taxon>
        <taxon>Pentapetalae</taxon>
        <taxon>asterids</taxon>
        <taxon>campanulids</taxon>
        <taxon>Asterales</taxon>
        <taxon>Asteraceae</taxon>
        <taxon>Asteroideae</taxon>
        <taxon>Heliantheae alliance</taxon>
        <taxon>Millerieae</taxon>
        <taxon>Smallanthus</taxon>
    </lineage>
</organism>
<accession>A0ACB9B4W7</accession>
<reference evidence="1 2" key="2">
    <citation type="journal article" date="2022" name="Mol. Ecol. Resour.">
        <title>The genomes of chicory, endive, great burdock and yacon provide insights into Asteraceae paleo-polyploidization history and plant inulin production.</title>
        <authorList>
            <person name="Fan W."/>
            <person name="Wang S."/>
            <person name="Wang H."/>
            <person name="Wang A."/>
            <person name="Jiang F."/>
            <person name="Liu H."/>
            <person name="Zhao H."/>
            <person name="Xu D."/>
            <person name="Zhang Y."/>
        </authorList>
    </citation>
    <scope>NUCLEOTIDE SEQUENCE [LARGE SCALE GENOMIC DNA]</scope>
    <source>
        <strain evidence="2">cv. Yunnan</strain>
        <tissue evidence="1">Leaves</tissue>
    </source>
</reference>
<proteinExistence type="predicted"/>
<comment type="caution">
    <text evidence="1">The sequence shown here is derived from an EMBL/GenBank/DDBJ whole genome shotgun (WGS) entry which is preliminary data.</text>
</comment>
<reference evidence="2" key="1">
    <citation type="journal article" date="2022" name="Mol. Ecol. Resour.">
        <title>The genomes of chicory, endive, great burdock and yacon provide insights into Asteraceae palaeo-polyploidization history and plant inulin production.</title>
        <authorList>
            <person name="Fan W."/>
            <person name="Wang S."/>
            <person name="Wang H."/>
            <person name="Wang A."/>
            <person name="Jiang F."/>
            <person name="Liu H."/>
            <person name="Zhao H."/>
            <person name="Xu D."/>
            <person name="Zhang Y."/>
        </authorList>
    </citation>
    <scope>NUCLEOTIDE SEQUENCE [LARGE SCALE GENOMIC DNA]</scope>
    <source>
        <strain evidence="2">cv. Yunnan</strain>
    </source>
</reference>
<dbReference type="EMBL" id="CM042040">
    <property type="protein sequence ID" value="KAI3717409.1"/>
    <property type="molecule type" value="Genomic_DNA"/>
</dbReference>
<protein>
    <submittedName>
        <fullName evidence="1">Uncharacterized protein</fullName>
    </submittedName>
</protein>